<feature type="region of interest" description="Disordered" evidence="1">
    <location>
        <begin position="119"/>
        <end position="167"/>
    </location>
</feature>
<proteinExistence type="predicted"/>
<organism evidence="2">
    <name type="scientific">Salmonella enterica</name>
    <name type="common">Salmonella choleraesuis</name>
    <dbReference type="NCBI Taxonomy" id="28901"/>
    <lineage>
        <taxon>Bacteria</taxon>
        <taxon>Pseudomonadati</taxon>
        <taxon>Pseudomonadota</taxon>
        <taxon>Gammaproteobacteria</taxon>
        <taxon>Enterobacterales</taxon>
        <taxon>Enterobacteriaceae</taxon>
        <taxon>Salmonella</taxon>
    </lineage>
</organism>
<name>A0A607TCF3_SALER</name>
<dbReference type="EMBL" id="AAKRRA010000047">
    <property type="protein sequence ID" value="ECU9834034.1"/>
    <property type="molecule type" value="Genomic_DNA"/>
</dbReference>
<dbReference type="AlphaFoldDB" id="A0A607TCF3"/>
<accession>A0A607TCF3</accession>
<evidence type="ECO:0000313" key="2">
    <source>
        <dbReference type="EMBL" id="ECU9834034.1"/>
    </source>
</evidence>
<evidence type="ECO:0008006" key="3">
    <source>
        <dbReference type="Google" id="ProtNLM"/>
    </source>
</evidence>
<protein>
    <recommendedName>
        <fullName evidence="3">Phage protein</fullName>
    </recommendedName>
</protein>
<evidence type="ECO:0000256" key="1">
    <source>
        <dbReference type="SAM" id="MobiDB-lite"/>
    </source>
</evidence>
<feature type="compositionally biased region" description="Acidic residues" evidence="1">
    <location>
        <begin position="138"/>
        <end position="150"/>
    </location>
</feature>
<gene>
    <name evidence="2" type="ORF">CXS49_14310</name>
</gene>
<reference evidence="2" key="1">
    <citation type="submission" date="2018-07" db="EMBL/GenBank/DDBJ databases">
        <authorList>
            <consortium name="PulseNet: The National Subtyping Network for Foodborne Disease Surveillance"/>
            <person name="Tarr C.L."/>
            <person name="Trees E."/>
            <person name="Katz L.S."/>
            <person name="Carleton-Romer H.A."/>
            <person name="Stroika S."/>
            <person name="Kucerova Z."/>
            <person name="Roache K.F."/>
            <person name="Sabol A.L."/>
            <person name="Besser J."/>
            <person name="Gerner-Smidt P."/>
        </authorList>
    </citation>
    <scope>NUCLEOTIDE SEQUENCE</scope>
    <source>
        <strain evidence="2">PNUSAS030031</strain>
    </source>
</reference>
<sequence>MASNWIKLEVITPDKPEIFRLAEILNIDPDAALGKVIRFWAWADQQMIDGNADCNARGVTKSAIDRITFMAGFADALIQVGWLVENDGGLSLPNFERHNGKSSKKRAVTNERVTKIRELKRKGNAGSVTQTDQKALPEEEEEEEEEEDINTDLPLNPPRQKRASKKFEPEAIELPDWLPETLWHEWVQFRQALRKPIRTEQGANGAIRELEKFRQQGFTPEQVIRHSIANEYQGLFAPKGVRPETLLRQVNTVSLPDSAIPPGFRG</sequence>
<comment type="caution">
    <text evidence="2">The sequence shown here is derived from an EMBL/GenBank/DDBJ whole genome shotgun (WGS) entry which is preliminary data.</text>
</comment>